<dbReference type="OrthoDB" id="5365915at2"/>
<organism evidence="2 3">
    <name type="scientific">Lonsdalea iberica</name>
    <dbReference type="NCBI Taxonomy" id="1082703"/>
    <lineage>
        <taxon>Bacteria</taxon>
        <taxon>Pseudomonadati</taxon>
        <taxon>Pseudomonadota</taxon>
        <taxon>Gammaproteobacteria</taxon>
        <taxon>Enterobacterales</taxon>
        <taxon>Pectobacteriaceae</taxon>
        <taxon>Lonsdalea</taxon>
    </lineage>
</organism>
<dbReference type="AlphaFoldDB" id="A0A1X3RR59"/>
<evidence type="ECO:0000313" key="3">
    <source>
        <dbReference type="Proteomes" id="UP000194020"/>
    </source>
</evidence>
<gene>
    <name evidence="2" type="ORF">AU511_12870</name>
</gene>
<comment type="caution">
    <text evidence="2">The sequence shown here is derived from an EMBL/GenBank/DDBJ whole genome shotgun (WGS) entry which is preliminary data.</text>
</comment>
<feature type="signal peptide" evidence="1">
    <location>
        <begin position="1"/>
        <end position="18"/>
    </location>
</feature>
<sequence length="276" mass="30854">MKHCLALLLLGISAVASAAPRNDIPSCYDYAHMAQYRPAETGRELVIIVDQTVTVPLELKKSTWNQVLRFVQPGDRVLLYQFSALLQDNYMKRVFDGRLEMPFIDKKTRNSIGMDSLKALDACLVQQQQFFANTLGGHMAASFAESQTRIAKSEILDSLKHIAGDLQHSASSQTTILLISDMLENSDFDSFYRQQAIRELSPQDELQRVTRQGLLADFGGANVYVAGAGLIDVHAKNSYRSGKVLQQLKTFWQNYFEASNAKLVAFGTPELTVDLR</sequence>
<proteinExistence type="predicted"/>
<keyword evidence="1" id="KW-0732">Signal</keyword>
<name>A0A1X3RR59_9GAMM</name>
<evidence type="ECO:0000313" key="2">
    <source>
        <dbReference type="EMBL" id="OSN04284.1"/>
    </source>
</evidence>
<dbReference type="RefSeq" id="WP_094109950.1">
    <property type="nucleotide sequence ID" value="NZ_LUTP01000037.1"/>
</dbReference>
<protein>
    <recommendedName>
        <fullName evidence="4">VWFA domain-containing protein</fullName>
    </recommendedName>
</protein>
<dbReference type="EMBL" id="LUTP01000037">
    <property type="protein sequence ID" value="OSN04284.1"/>
    <property type="molecule type" value="Genomic_DNA"/>
</dbReference>
<evidence type="ECO:0008006" key="4">
    <source>
        <dbReference type="Google" id="ProtNLM"/>
    </source>
</evidence>
<evidence type="ECO:0000256" key="1">
    <source>
        <dbReference type="SAM" id="SignalP"/>
    </source>
</evidence>
<feature type="chain" id="PRO_5012959434" description="VWFA domain-containing protein" evidence="1">
    <location>
        <begin position="19"/>
        <end position="276"/>
    </location>
</feature>
<reference evidence="2 3" key="1">
    <citation type="submission" date="2016-02" db="EMBL/GenBank/DDBJ databases">
        <title>Species-wide whole genome sequencing reveals diversity, host range in Lonsdalea quercina.</title>
        <authorList>
            <person name="Li Y."/>
        </authorList>
    </citation>
    <scope>NUCLEOTIDE SEQUENCE [LARGE SCALE GENOMIC DNA]</scope>
    <source>
        <strain evidence="2 3">LMG 26264</strain>
    </source>
</reference>
<dbReference type="Proteomes" id="UP000194020">
    <property type="component" value="Unassembled WGS sequence"/>
</dbReference>
<accession>A0A1X3RR59</accession>